<evidence type="ECO:0000313" key="2">
    <source>
        <dbReference type="EMBL" id="KAJ1121430.1"/>
    </source>
</evidence>
<feature type="region of interest" description="Disordered" evidence="1">
    <location>
        <begin position="52"/>
        <end position="75"/>
    </location>
</feature>
<accession>A0AAV7P8C3</accession>
<keyword evidence="3" id="KW-1185">Reference proteome</keyword>
<dbReference type="Proteomes" id="UP001066276">
    <property type="component" value="Chromosome 8"/>
</dbReference>
<evidence type="ECO:0000313" key="3">
    <source>
        <dbReference type="Proteomes" id="UP001066276"/>
    </source>
</evidence>
<proteinExistence type="predicted"/>
<comment type="caution">
    <text evidence="2">The sequence shown here is derived from an EMBL/GenBank/DDBJ whole genome shotgun (WGS) entry which is preliminary data.</text>
</comment>
<protein>
    <submittedName>
        <fullName evidence="2">Uncharacterized protein</fullName>
    </submittedName>
</protein>
<reference evidence="2" key="1">
    <citation type="journal article" date="2022" name="bioRxiv">
        <title>Sequencing and chromosome-scale assembly of the giantPleurodeles waltlgenome.</title>
        <authorList>
            <person name="Brown T."/>
            <person name="Elewa A."/>
            <person name="Iarovenko S."/>
            <person name="Subramanian E."/>
            <person name="Araus A.J."/>
            <person name="Petzold A."/>
            <person name="Susuki M."/>
            <person name="Suzuki K.-i.T."/>
            <person name="Hayashi T."/>
            <person name="Toyoda A."/>
            <person name="Oliveira C."/>
            <person name="Osipova E."/>
            <person name="Leigh N.D."/>
            <person name="Simon A."/>
            <person name="Yun M.H."/>
        </authorList>
    </citation>
    <scope>NUCLEOTIDE SEQUENCE</scope>
    <source>
        <strain evidence="2">20211129_DDA</strain>
        <tissue evidence="2">Liver</tissue>
    </source>
</reference>
<evidence type="ECO:0000256" key="1">
    <source>
        <dbReference type="SAM" id="MobiDB-lite"/>
    </source>
</evidence>
<name>A0AAV7P8C3_PLEWA</name>
<dbReference type="EMBL" id="JANPWB010000012">
    <property type="protein sequence ID" value="KAJ1121430.1"/>
    <property type="molecule type" value="Genomic_DNA"/>
</dbReference>
<gene>
    <name evidence="2" type="ORF">NDU88_009539</name>
</gene>
<organism evidence="2 3">
    <name type="scientific">Pleurodeles waltl</name>
    <name type="common">Iberian ribbed newt</name>
    <dbReference type="NCBI Taxonomy" id="8319"/>
    <lineage>
        <taxon>Eukaryota</taxon>
        <taxon>Metazoa</taxon>
        <taxon>Chordata</taxon>
        <taxon>Craniata</taxon>
        <taxon>Vertebrata</taxon>
        <taxon>Euteleostomi</taxon>
        <taxon>Amphibia</taxon>
        <taxon>Batrachia</taxon>
        <taxon>Caudata</taxon>
        <taxon>Salamandroidea</taxon>
        <taxon>Salamandridae</taxon>
        <taxon>Pleurodelinae</taxon>
        <taxon>Pleurodeles</taxon>
    </lineage>
</organism>
<sequence>MRAEGKGCVCERGGAREREEGGALCQCLGGAPHTPQIASRRFGRLCDGGAGTGRGGAHSAGNSAPNAVYESPRRC</sequence>
<dbReference type="AlphaFoldDB" id="A0AAV7P8C3"/>